<dbReference type="Proteomes" id="UP001597511">
    <property type="component" value="Unassembled WGS sequence"/>
</dbReference>
<evidence type="ECO:0000313" key="3">
    <source>
        <dbReference type="Proteomes" id="UP001597511"/>
    </source>
</evidence>
<reference evidence="3" key="1">
    <citation type="journal article" date="2019" name="Int. J. Syst. Evol. Microbiol.">
        <title>The Global Catalogue of Microorganisms (GCM) 10K type strain sequencing project: providing services to taxonomists for standard genome sequencing and annotation.</title>
        <authorList>
            <consortium name="The Broad Institute Genomics Platform"/>
            <consortium name="The Broad Institute Genome Sequencing Center for Infectious Disease"/>
            <person name="Wu L."/>
            <person name="Ma J."/>
        </authorList>
    </citation>
    <scope>NUCLEOTIDE SEQUENCE [LARGE SCALE GENOMIC DNA]</scope>
    <source>
        <strain evidence="3">KCTC 23299</strain>
    </source>
</reference>
<comment type="caution">
    <text evidence="2">The sequence shown here is derived from an EMBL/GenBank/DDBJ whole genome shotgun (WGS) entry which is preliminary data.</text>
</comment>
<proteinExistence type="predicted"/>
<accession>A0ABW6A7N4</accession>
<dbReference type="PANTHER" id="PTHR43792:SF9">
    <property type="entry name" value="RIBOSOMAL-PROTEIN-ALANINE ACETYLTRANSFERASE"/>
    <property type="match status" value="1"/>
</dbReference>
<dbReference type="GO" id="GO:0016746">
    <property type="term" value="F:acyltransferase activity"/>
    <property type="evidence" value="ECO:0007669"/>
    <property type="project" value="UniProtKB-KW"/>
</dbReference>
<keyword evidence="2" id="KW-0808">Transferase</keyword>
<dbReference type="SUPFAM" id="SSF55729">
    <property type="entry name" value="Acyl-CoA N-acyltransferases (Nat)"/>
    <property type="match status" value="1"/>
</dbReference>
<sequence>MIDEQFPEMTTSRFLLRRIVATDIENIFKGLSHPDVIRYYGISYTSLAATRAQMDWYAQLERTGTGIWWAIVSPGDNLFCGAAGLSSLHAQHKKAELGLWLLPGYWGQGIMPEVIPFICRYAFEQLGLHRIEAQVETENINCKAVMRKLGFTYEGCMRDCEIKDGKFISLEIYALLHAGTPA</sequence>
<gene>
    <name evidence="2" type="ORF">ACFS6H_15720</name>
</gene>
<dbReference type="Pfam" id="PF13302">
    <property type="entry name" value="Acetyltransf_3"/>
    <property type="match status" value="1"/>
</dbReference>
<organism evidence="2 3">
    <name type="scientific">Terrimonas rubra</name>
    <dbReference type="NCBI Taxonomy" id="1035890"/>
    <lineage>
        <taxon>Bacteria</taxon>
        <taxon>Pseudomonadati</taxon>
        <taxon>Bacteroidota</taxon>
        <taxon>Chitinophagia</taxon>
        <taxon>Chitinophagales</taxon>
        <taxon>Chitinophagaceae</taxon>
        <taxon>Terrimonas</taxon>
    </lineage>
</organism>
<dbReference type="PROSITE" id="PS51186">
    <property type="entry name" value="GNAT"/>
    <property type="match status" value="1"/>
</dbReference>
<protein>
    <submittedName>
        <fullName evidence="2">GNAT family N-acetyltransferase</fullName>
        <ecNumber evidence="2">2.3.-.-</ecNumber>
    </submittedName>
</protein>
<dbReference type="InterPro" id="IPR016181">
    <property type="entry name" value="Acyl_CoA_acyltransferase"/>
</dbReference>
<dbReference type="RefSeq" id="WP_386100967.1">
    <property type="nucleotide sequence ID" value="NZ_JBHUOZ010000003.1"/>
</dbReference>
<evidence type="ECO:0000313" key="2">
    <source>
        <dbReference type="EMBL" id="MFD2921174.1"/>
    </source>
</evidence>
<name>A0ABW6A7N4_9BACT</name>
<feature type="domain" description="N-acetyltransferase" evidence="1">
    <location>
        <begin position="26"/>
        <end position="175"/>
    </location>
</feature>
<dbReference type="PANTHER" id="PTHR43792">
    <property type="entry name" value="GNAT FAMILY, PUTATIVE (AFU_ORTHOLOGUE AFUA_3G00765)-RELATED-RELATED"/>
    <property type="match status" value="1"/>
</dbReference>
<dbReference type="InterPro" id="IPR051531">
    <property type="entry name" value="N-acetyltransferase"/>
</dbReference>
<dbReference type="InterPro" id="IPR000182">
    <property type="entry name" value="GNAT_dom"/>
</dbReference>
<keyword evidence="2" id="KW-0012">Acyltransferase</keyword>
<dbReference type="Gene3D" id="3.40.630.30">
    <property type="match status" value="1"/>
</dbReference>
<dbReference type="EMBL" id="JBHUOZ010000003">
    <property type="protein sequence ID" value="MFD2921174.1"/>
    <property type="molecule type" value="Genomic_DNA"/>
</dbReference>
<evidence type="ECO:0000259" key="1">
    <source>
        <dbReference type="PROSITE" id="PS51186"/>
    </source>
</evidence>
<keyword evidence="3" id="KW-1185">Reference proteome</keyword>
<dbReference type="EC" id="2.3.-.-" evidence="2"/>